<protein>
    <submittedName>
        <fullName evidence="2">Cupin</fullName>
    </submittedName>
</protein>
<gene>
    <name evidence="2" type="ORF">Aru02nite_66590</name>
</gene>
<accession>A0A8J3NGB3</accession>
<dbReference type="Proteomes" id="UP000612808">
    <property type="component" value="Unassembled WGS sequence"/>
</dbReference>
<dbReference type="Gene3D" id="2.60.120.10">
    <property type="entry name" value="Jelly Rolls"/>
    <property type="match status" value="1"/>
</dbReference>
<dbReference type="InterPro" id="IPR013096">
    <property type="entry name" value="Cupin_2"/>
</dbReference>
<evidence type="ECO:0000313" key="2">
    <source>
        <dbReference type="EMBL" id="GID15770.1"/>
    </source>
</evidence>
<dbReference type="RefSeq" id="WP_203664195.1">
    <property type="nucleotide sequence ID" value="NZ_BAAAZM010000025.1"/>
</dbReference>
<dbReference type="InterPro" id="IPR011051">
    <property type="entry name" value="RmlC_Cupin_sf"/>
</dbReference>
<organism evidence="2 3">
    <name type="scientific">Actinocatenispora rupis</name>
    <dbReference type="NCBI Taxonomy" id="519421"/>
    <lineage>
        <taxon>Bacteria</taxon>
        <taxon>Bacillati</taxon>
        <taxon>Actinomycetota</taxon>
        <taxon>Actinomycetes</taxon>
        <taxon>Micromonosporales</taxon>
        <taxon>Micromonosporaceae</taxon>
        <taxon>Actinocatenispora</taxon>
    </lineage>
</organism>
<reference evidence="2" key="1">
    <citation type="submission" date="2021-01" db="EMBL/GenBank/DDBJ databases">
        <title>Whole genome shotgun sequence of Actinocatenispora rupis NBRC 107355.</title>
        <authorList>
            <person name="Komaki H."/>
            <person name="Tamura T."/>
        </authorList>
    </citation>
    <scope>NUCLEOTIDE SEQUENCE</scope>
    <source>
        <strain evidence="2">NBRC 107355</strain>
    </source>
</reference>
<feature type="domain" description="Cupin type-2" evidence="1">
    <location>
        <begin position="36"/>
        <end position="100"/>
    </location>
</feature>
<dbReference type="Pfam" id="PF07883">
    <property type="entry name" value="Cupin_2"/>
    <property type="match status" value="1"/>
</dbReference>
<evidence type="ECO:0000259" key="1">
    <source>
        <dbReference type="Pfam" id="PF07883"/>
    </source>
</evidence>
<evidence type="ECO:0000313" key="3">
    <source>
        <dbReference type="Proteomes" id="UP000612808"/>
    </source>
</evidence>
<dbReference type="InterPro" id="IPR014710">
    <property type="entry name" value="RmlC-like_jellyroll"/>
</dbReference>
<keyword evidence="3" id="KW-1185">Reference proteome</keyword>
<dbReference type="EMBL" id="BOMB01000047">
    <property type="protein sequence ID" value="GID15770.1"/>
    <property type="molecule type" value="Genomic_DNA"/>
</dbReference>
<proteinExistence type="predicted"/>
<name>A0A8J3NGB3_9ACTN</name>
<dbReference type="SUPFAM" id="SSF51182">
    <property type="entry name" value="RmlC-like cupins"/>
    <property type="match status" value="1"/>
</dbReference>
<comment type="caution">
    <text evidence="2">The sequence shown here is derived from an EMBL/GenBank/DDBJ whole genome shotgun (WGS) entry which is preliminary data.</text>
</comment>
<dbReference type="AlphaFoldDB" id="A0A8J3NGB3"/>
<sequence length="115" mass="12135">MGHVFRKGEIGRSPGGTLTFEGGRYGADVSFFLLDAEAGHGPKPHTHPYGEVFGLRSGAARFTVGDATVEAGPGDIVVAEPGEPHGFVSLGPDRLDMACIHAHGHMVTEWLPEQT</sequence>